<accession>A0AAV0L6Y1</accession>
<proteinExistence type="predicted"/>
<keyword evidence="2" id="KW-1185">Reference proteome</keyword>
<dbReference type="Proteomes" id="UP001154282">
    <property type="component" value="Unassembled WGS sequence"/>
</dbReference>
<sequence length="81" mass="9210">MKKRGCSRGRKKQCYTVMQYGAVITRLDSLAIWFWARTSSLLAGSKLTPTPRNIMPFSGDTSRCPFLTNNQGKPWNPPKPY</sequence>
<protein>
    <submittedName>
        <fullName evidence="1">Uncharacterized protein</fullName>
    </submittedName>
</protein>
<evidence type="ECO:0000313" key="1">
    <source>
        <dbReference type="EMBL" id="CAI0428788.1"/>
    </source>
</evidence>
<dbReference type="EMBL" id="CAMGYJ010000006">
    <property type="protein sequence ID" value="CAI0428788.1"/>
    <property type="molecule type" value="Genomic_DNA"/>
</dbReference>
<name>A0AAV0L6Y1_9ROSI</name>
<reference evidence="1" key="1">
    <citation type="submission" date="2022-08" db="EMBL/GenBank/DDBJ databases">
        <authorList>
            <person name="Gutierrez-Valencia J."/>
        </authorList>
    </citation>
    <scope>NUCLEOTIDE SEQUENCE</scope>
</reference>
<organism evidence="1 2">
    <name type="scientific">Linum tenue</name>
    <dbReference type="NCBI Taxonomy" id="586396"/>
    <lineage>
        <taxon>Eukaryota</taxon>
        <taxon>Viridiplantae</taxon>
        <taxon>Streptophyta</taxon>
        <taxon>Embryophyta</taxon>
        <taxon>Tracheophyta</taxon>
        <taxon>Spermatophyta</taxon>
        <taxon>Magnoliopsida</taxon>
        <taxon>eudicotyledons</taxon>
        <taxon>Gunneridae</taxon>
        <taxon>Pentapetalae</taxon>
        <taxon>rosids</taxon>
        <taxon>fabids</taxon>
        <taxon>Malpighiales</taxon>
        <taxon>Linaceae</taxon>
        <taxon>Linum</taxon>
    </lineage>
</organism>
<dbReference type="AlphaFoldDB" id="A0AAV0L6Y1"/>
<evidence type="ECO:0000313" key="2">
    <source>
        <dbReference type="Proteomes" id="UP001154282"/>
    </source>
</evidence>
<feature type="non-terminal residue" evidence="1">
    <location>
        <position position="81"/>
    </location>
</feature>
<gene>
    <name evidence="1" type="ORF">LITE_LOCUS21820</name>
</gene>
<comment type="caution">
    <text evidence="1">The sequence shown here is derived from an EMBL/GenBank/DDBJ whole genome shotgun (WGS) entry which is preliminary data.</text>
</comment>